<dbReference type="RefSeq" id="WP_006103722.1">
    <property type="nucleotide sequence ID" value="NZ_DS989859.1"/>
</dbReference>
<sequence>MPMNLSISSVPRVDISTLTPEAFRQRYQQTWTPVVITGLLENEPDWTLEYLCAKIGDREFMVRNYERANYNSGEAKRSRVGSGVALETMRFSDYAELLRRGEVQENDLYLGKAPLKTTPLTQTSTWKTLGDKLGFTQPVTDFKMYMGSGSHRSGLHYDILDNTLIQLHGVKKIVLFPPSQTYNLYPFPILGHLRHGMKLRCCFSQVSLDHPDFDAFPKFKQALEHKQEVILERGETLYLPASWWHDVSGIDNTMMCSVNRFWRIYPARRALLNWERWRSILGVVCAIPYIGGNLIAALVQPHPQSTIRQILYRI</sequence>
<dbReference type="PANTHER" id="PTHR12461:SF105">
    <property type="entry name" value="HYPOXIA-INDUCIBLE FACTOR 1-ALPHA INHIBITOR"/>
    <property type="match status" value="1"/>
</dbReference>
<dbReference type="SMART" id="SM00558">
    <property type="entry name" value="JmjC"/>
    <property type="match status" value="1"/>
</dbReference>
<dbReference type="eggNOG" id="COG2850">
    <property type="taxonomic scope" value="Bacteria"/>
</dbReference>
<dbReference type="PANTHER" id="PTHR12461">
    <property type="entry name" value="HYPOXIA-INDUCIBLE FACTOR 1 ALPHA INHIBITOR-RELATED"/>
    <property type="match status" value="1"/>
</dbReference>
<evidence type="ECO:0000313" key="2">
    <source>
        <dbReference type="EMBL" id="EDX73259.1"/>
    </source>
</evidence>
<evidence type="ECO:0000259" key="1">
    <source>
        <dbReference type="PROSITE" id="PS51184"/>
    </source>
</evidence>
<dbReference type="EMBL" id="DS989859">
    <property type="protein sequence ID" value="EDX73259.1"/>
    <property type="molecule type" value="Genomic_DNA"/>
</dbReference>
<dbReference type="Proteomes" id="UP000003835">
    <property type="component" value="Unassembled WGS sequence"/>
</dbReference>
<dbReference type="Pfam" id="PF13621">
    <property type="entry name" value="Cupin_8"/>
    <property type="match status" value="1"/>
</dbReference>
<dbReference type="HOGENOM" id="CLU_016785_3_3_3"/>
<protein>
    <recommendedName>
        <fullName evidence="1">JmjC domain-containing protein</fullName>
    </recommendedName>
</protein>
<dbReference type="InterPro" id="IPR003347">
    <property type="entry name" value="JmjC_dom"/>
</dbReference>
<keyword evidence="3" id="KW-1185">Reference proteome</keyword>
<name>B4VXZ1_9CYAN</name>
<dbReference type="AlphaFoldDB" id="B4VXZ1"/>
<gene>
    <name evidence="2" type="ORF">MC7420_4506</name>
</gene>
<organism evidence="2 3">
    <name type="scientific">Coleofasciculus chthonoplastes PCC 7420</name>
    <dbReference type="NCBI Taxonomy" id="118168"/>
    <lineage>
        <taxon>Bacteria</taxon>
        <taxon>Bacillati</taxon>
        <taxon>Cyanobacteriota</taxon>
        <taxon>Cyanophyceae</taxon>
        <taxon>Coleofasciculales</taxon>
        <taxon>Coleofasciculaceae</taxon>
        <taxon>Coleofasciculus</taxon>
    </lineage>
</organism>
<accession>B4VXZ1</accession>
<feature type="domain" description="JmjC" evidence="1">
    <location>
        <begin position="116"/>
        <end position="279"/>
    </location>
</feature>
<dbReference type="STRING" id="118168.MC7420_4506"/>
<dbReference type="SUPFAM" id="SSF51197">
    <property type="entry name" value="Clavaminate synthase-like"/>
    <property type="match status" value="1"/>
</dbReference>
<proteinExistence type="predicted"/>
<dbReference type="InterPro" id="IPR014710">
    <property type="entry name" value="RmlC-like_jellyroll"/>
</dbReference>
<evidence type="ECO:0000313" key="3">
    <source>
        <dbReference type="Proteomes" id="UP000003835"/>
    </source>
</evidence>
<reference evidence="2 3" key="1">
    <citation type="submission" date="2008-07" db="EMBL/GenBank/DDBJ databases">
        <authorList>
            <person name="Tandeau de Marsac N."/>
            <person name="Ferriera S."/>
            <person name="Johnson J."/>
            <person name="Kravitz S."/>
            <person name="Beeson K."/>
            <person name="Sutton G."/>
            <person name="Rogers Y.-H."/>
            <person name="Friedman R."/>
            <person name="Frazier M."/>
            <person name="Venter J.C."/>
        </authorList>
    </citation>
    <scope>NUCLEOTIDE SEQUENCE [LARGE SCALE GENOMIC DNA]</scope>
    <source>
        <strain evidence="2 3">PCC 7420</strain>
    </source>
</reference>
<dbReference type="InterPro" id="IPR041667">
    <property type="entry name" value="Cupin_8"/>
</dbReference>
<dbReference type="Gene3D" id="2.60.120.10">
    <property type="entry name" value="Jelly Rolls"/>
    <property type="match status" value="1"/>
</dbReference>
<dbReference type="PROSITE" id="PS51184">
    <property type="entry name" value="JMJC"/>
    <property type="match status" value="1"/>
</dbReference>